<dbReference type="PANTHER" id="PTHR30616:SF2">
    <property type="entry name" value="PURINE NUCLEOSIDE PHOSPHORYLASE LACC1"/>
    <property type="match status" value="1"/>
</dbReference>
<evidence type="ECO:0000256" key="2">
    <source>
        <dbReference type="ARBA" id="ARBA00007353"/>
    </source>
</evidence>
<comment type="catalytic activity">
    <reaction evidence="1">
        <text>inosine + phosphate = alpha-D-ribose 1-phosphate + hypoxanthine</text>
        <dbReference type="Rhea" id="RHEA:27646"/>
        <dbReference type="ChEBI" id="CHEBI:17368"/>
        <dbReference type="ChEBI" id="CHEBI:17596"/>
        <dbReference type="ChEBI" id="CHEBI:43474"/>
        <dbReference type="ChEBI" id="CHEBI:57720"/>
        <dbReference type="EC" id="2.4.2.1"/>
    </reaction>
    <physiologicalReaction direction="left-to-right" evidence="1">
        <dbReference type="Rhea" id="RHEA:27647"/>
    </physiologicalReaction>
</comment>
<evidence type="ECO:0000256" key="7">
    <source>
        <dbReference type="ARBA" id="ARBA00047989"/>
    </source>
</evidence>
<evidence type="ECO:0000313" key="10">
    <source>
        <dbReference type="EMBL" id="MPM68317.1"/>
    </source>
</evidence>
<comment type="caution">
    <text evidence="10">The sequence shown here is derived from an EMBL/GenBank/DDBJ whole genome shotgun (WGS) entry which is preliminary data.</text>
</comment>
<comment type="catalytic activity">
    <reaction evidence="8">
        <text>adenosine + phosphate = alpha-D-ribose 1-phosphate + adenine</text>
        <dbReference type="Rhea" id="RHEA:27642"/>
        <dbReference type="ChEBI" id="CHEBI:16335"/>
        <dbReference type="ChEBI" id="CHEBI:16708"/>
        <dbReference type="ChEBI" id="CHEBI:43474"/>
        <dbReference type="ChEBI" id="CHEBI:57720"/>
        <dbReference type="EC" id="2.4.2.1"/>
    </reaction>
    <physiologicalReaction direction="left-to-right" evidence="8">
        <dbReference type="Rhea" id="RHEA:27643"/>
    </physiologicalReaction>
</comment>
<reference evidence="10" key="1">
    <citation type="submission" date="2019-08" db="EMBL/GenBank/DDBJ databases">
        <authorList>
            <person name="Kucharzyk K."/>
            <person name="Murdoch R.W."/>
            <person name="Higgins S."/>
            <person name="Loffler F."/>
        </authorList>
    </citation>
    <scope>NUCLEOTIDE SEQUENCE</scope>
</reference>
<evidence type="ECO:0000256" key="9">
    <source>
        <dbReference type="ARBA" id="ARBA00049893"/>
    </source>
</evidence>
<dbReference type="SUPFAM" id="SSF64438">
    <property type="entry name" value="CNF1/YfiH-like putative cysteine hydrolases"/>
    <property type="match status" value="1"/>
</dbReference>
<evidence type="ECO:0000256" key="6">
    <source>
        <dbReference type="ARBA" id="ARBA00022833"/>
    </source>
</evidence>
<protein>
    <recommendedName>
        <fullName evidence="11">Polyphenol oxidase</fullName>
    </recommendedName>
</protein>
<sequence length="283" mass="30775">MTQKQDFHTFYQNAERGAKLRFVNEIGSYTSPSLSALSGFDHGFSARTGGVSEGFFSSLNLSFTRPEEPANVMQNYRLFCNAMGIPFESMVMDNYAHETTVLCVSSGDAGRGYLREPLPSCDGLVTNDPSITLITGHADCMAFFCIDPLTKSIGLAHAGWRGALGRIGANVIKQMTEHFGTNPADVLVSVGPSICSNCFEVGRNVAEAFEQEFGDIPCVVSRAGEKAHVDLWMVAAKQFYDAGVQAGRFSLFDVCTMETPLLYSHRRDKGNTGGMAAYLRILA</sequence>
<organism evidence="10">
    <name type="scientific">bioreactor metagenome</name>
    <dbReference type="NCBI Taxonomy" id="1076179"/>
    <lineage>
        <taxon>unclassified sequences</taxon>
        <taxon>metagenomes</taxon>
        <taxon>ecological metagenomes</taxon>
    </lineage>
</organism>
<evidence type="ECO:0008006" key="11">
    <source>
        <dbReference type="Google" id="ProtNLM"/>
    </source>
</evidence>
<dbReference type="CDD" id="cd16833">
    <property type="entry name" value="YfiH"/>
    <property type="match status" value="1"/>
</dbReference>
<comment type="similarity">
    <text evidence="2">Belongs to the purine nucleoside phosphorylase YfiH/LACC1 family.</text>
</comment>
<dbReference type="PANTHER" id="PTHR30616">
    <property type="entry name" value="UNCHARACTERIZED PROTEIN YFIH"/>
    <property type="match status" value="1"/>
</dbReference>
<dbReference type="InterPro" id="IPR011324">
    <property type="entry name" value="Cytotoxic_necrot_fac-like_cat"/>
</dbReference>
<keyword evidence="4" id="KW-0479">Metal-binding</keyword>
<gene>
    <name evidence="10" type="ORF">SDC9_115249</name>
</gene>
<evidence type="ECO:0000256" key="4">
    <source>
        <dbReference type="ARBA" id="ARBA00022723"/>
    </source>
</evidence>
<evidence type="ECO:0000256" key="3">
    <source>
        <dbReference type="ARBA" id="ARBA00022679"/>
    </source>
</evidence>
<dbReference type="Gene3D" id="3.60.140.10">
    <property type="entry name" value="CNF1/YfiH-like putative cysteine hydrolases"/>
    <property type="match status" value="1"/>
</dbReference>
<dbReference type="AlphaFoldDB" id="A0A645BSW4"/>
<dbReference type="GO" id="GO:0017061">
    <property type="term" value="F:S-methyl-5-thioadenosine phosphorylase activity"/>
    <property type="evidence" value="ECO:0007669"/>
    <property type="project" value="UniProtKB-EC"/>
</dbReference>
<dbReference type="InterPro" id="IPR038371">
    <property type="entry name" value="Cu_polyphenol_OxRdtase_sf"/>
</dbReference>
<name>A0A645BSW4_9ZZZZ</name>
<accession>A0A645BSW4</accession>
<dbReference type="InterPro" id="IPR003730">
    <property type="entry name" value="Cu_polyphenol_OxRdtase"/>
</dbReference>
<evidence type="ECO:0000256" key="1">
    <source>
        <dbReference type="ARBA" id="ARBA00000553"/>
    </source>
</evidence>
<evidence type="ECO:0000256" key="5">
    <source>
        <dbReference type="ARBA" id="ARBA00022801"/>
    </source>
</evidence>
<keyword evidence="3" id="KW-0808">Transferase</keyword>
<keyword evidence="5" id="KW-0378">Hydrolase</keyword>
<keyword evidence="6" id="KW-0862">Zinc</keyword>
<comment type="catalytic activity">
    <reaction evidence="7">
        <text>adenosine + H2O + H(+) = inosine + NH4(+)</text>
        <dbReference type="Rhea" id="RHEA:24408"/>
        <dbReference type="ChEBI" id="CHEBI:15377"/>
        <dbReference type="ChEBI" id="CHEBI:15378"/>
        <dbReference type="ChEBI" id="CHEBI:16335"/>
        <dbReference type="ChEBI" id="CHEBI:17596"/>
        <dbReference type="ChEBI" id="CHEBI:28938"/>
        <dbReference type="EC" id="3.5.4.4"/>
    </reaction>
    <physiologicalReaction direction="left-to-right" evidence="7">
        <dbReference type="Rhea" id="RHEA:24409"/>
    </physiologicalReaction>
</comment>
<comment type="catalytic activity">
    <reaction evidence="9">
        <text>S-methyl-5'-thioadenosine + phosphate = 5-(methylsulfanyl)-alpha-D-ribose 1-phosphate + adenine</text>
        <dbReference type="Rhea" id="RHEA:11852"/>
        <dbReference type="ChEBI" id="CHEBI:16708"/>
        <dbReference type="ChEBI" id="CHEBI:17509"/>
        <dbReference type="ChEBI" id="CHEBI:43474"/>
        <dbReference type="ChEBI" id="CHEBI:58533"/>
        <dbReference type="EC" id="2.4.2.28"/>
    </reaction>
    <physiologicalReaction direction="left-to-right" evidence="9">
        <dbReference type="Rhea" id="RHEA:11853"/>
    </physiologicalReaction>
</comment>
<evidence type="ECO:0000256" key="8">
    <source>
        <dbReference type="ARBA" id="ARBA00048968"/>
    </source>
</evidence>
<proteinExistence type="inferred from homology"/>
<dbReference type="GO" id="GO:0005507">
    <property type="term" value="F:copper ion binding"/>
    <property type="evidence" value="ECO:0007669"/>
    <property type="project" value="TreeGrafter"/>
</dbReference>
<dbReference type="GO" id="GO:0016787">
    <property type="term" value="F:hydrolase activity"/>
    <property type="evidence" value="ECO:0007669"/>
    <property type="project" value="UniProtKB-KW"/>
</dbReference>
<dbReference type="Pfam" id="PF02578">
    <property type="entry name" value="Cu-oxidase_4"/>
    <property type="match status" value="1"/>
</dbReference>
<dbReference type="EMBL" id="VSSQ01022189">
    <property type="protein sequence ID" value="MPM68317.1"/>
    <property type="molecule type" value="Genomic_DNA"/>
</dbReference>